<keyword evidence="6" id="KW-1185">Reference proteome</keyword>
<dbReference type="Pfam" id="PF13921">
    <property type="entry name" value="Myb_DNA-bind_6"/>
    <property type="match status" value="1"/>
</dbReference>
<dbReference type="Gramene" id="TraesJUL3A03G01418720.1">
    <property type="protein sequence ID" value="TraesJUL3A03G01418720.1"/>
    <property type="gene ID" value="TraesJUL3A03G01418720"/>
</dbReference>
<dbReference type="PANTHER" id="PTHR46774:SF3">
    <property type="entry name" value="CHROMATIN MODIFICATION-RELATED PROTEIN EAF1 A-RELATED"/>
    <property type="match status" value="1"/>
</dbReference>
<evidence type="ECO:0000259" key="4">
    <source>
        <dbReference type="PROSITE" id="PS51204"/>
    </source>
</evidence>
<feature type="region of interest" description="Disordered" evidence="2">
    <location>
        <begin position="1695"/>
        <end position="1766"/>
    </location>
</feature>
<evidence type="ECO:0000259" key="3">
    <source>
        <dbReference type="PROSITE" id="PS50090"/>
    </source>
</evidence>
<dbReference type="InterPro" id="IPR044798">
    <property type="entry name" value="EAF1A/B"/>
</dbReference>
<feature type="region of interest" description="Disordered" evidence="2">
    <location>
        <begin position="1321"/>
        <end position="1343"/>
    </location>
</feature>
<evidence type="ECO:0000313" key="6">
    <source>
        <dbReference type="Proteomes" id="UP000019116"/>
    </source>
</evidence>
<dbReference type="Gramene" id="TraesSTA3A03G01397890.1">
    <property type="protein sequence ID" value="TraesSTA3A03G01397890.1"/>
    <property type="gene ID" value="TraesSTA3A03G01397890"/>
</dbReference>
<feature type="compositionally biased region" description="Polar residues" evidence="2">
    <location>
        <begin position="155"/>
        <end position="173"/>
    </location>
</feature>
<name>A0A3B6EFQ4_WHEAT</name>
<feature type="compositionally biased region" description="Polar residues" evidence="2">
    <location>
        <begin position="1827"/>
        <end position="1844"/>
    </location>
</feature>
<evidence type="ECO:0000256" key="2">
    <source>
        <dbReference type="SAM" id="MobiDB-lite"/>
    </source>
</evidence>
<evidence type="ECO:0000313" key="5">
    <source>
        <dbReference type="EnsemblPlants" id="TraesCS3A02G208200.2"/>
    </source>
</evidence>
<dbReference type="EnsemblPlants" id="TraesCS3A02G208200.2">
    <property type="protein sequence ID" value="TraesCS3A02G208200.2"/>
    <property type="gene ID" value="TraesCS3A02G208200"/>
</dbReference>
<dbReference type="CDD" id="cd00167">
    <property type="entry name" value="SANT"/>
    <property type="match status" value="1"/>
</dbReference>
<feature type="compositionally biased region" description="Polar residues" evidence="2">
    <location>
        <begin position="1715"/>
        <end position="1756"/>
    </location>
</feature>
<protein>
    <recommendedName>
        <fullName evidence="7">HSA domain-containing protein</fullName>
    </recommendedName>
</protein>
<feature type="region of interest" description="Disordered" evidence="2">
    <location>
        <begin position="1867"/>
        <end position="1915"/>
    </location>
</feature>
<evidence type="ECO:0000256" key="1">
    <source>
        <dbReference type="ARBA" id="ARBA00022853"/>
    </source>
</evidence>
<organism evidence="5">
    <name type="scientific">Triticum aestivum</name>
    <name type="common">Wheat</name>
    <dbReference type="NCBI Taxonomy" id="4565"/>
    <lineage>
        <taxon>Eukaryota</taxon>
        <taxon>Viridiplantae</taxon>
        <taxon>Streptophyta</taxon>
        <taxon>Embryophyta</taxon>
        <taxon>Tracheophyta</taxon>
        <taxon>Spermatophyta</taxon>
        <taxon>Magnoliopsida</taxon>
        <taxon>Liliopsida</taxon>
        <taxon>Poales</taxon>
        <taxon>Poaceae</taxon>
        <taxon>BOP clade</taxon>
        <taxon>Pooideae</taxon>
        <taxon>Triticodae</taxon>
        <taxon>Triticeae</taxon>
        <taxon>Triticinae</taxon>
        <taxon>Triticum</taxon>
    </lineage>
</organism>
<dbReference type="Gramene" id="TraesSYM3A03G01428460.1">
    <property type="protein sequence ID" value="TraesSYM3A03G01428460.1"/>
    <property type="gene ID" value="TraesSYM3A03G01428460"/>
</dbReference>
<feature type="compositionally biased region" description="Polar residues" evidence="2">
    <location>
        <begin position="331"/>
        <end position="341"/>
    </location>
</feature>
<accession>A0A3B6EFQ4</accession>
<dbReference type="Gramene" id="TraesJAG3A03G01415730.1">
    <property type="protein sequence ID" value="TraesJAG3A03G01415730.1"/>
    <property type="gene ID" value="TraesJAG3A03G01415730"/>
</dbReference>
<feature type="region of interest" description="Disordered" evidence="2">
    <location>
        <begin position="849"/>
        <end position="958"/>
    </location>
</feature>
<dbReference type="PANTHER" id="PTHR46774">
    <property type="entry name" value="CHROMATIN MODIFICATION-RELATED PROTEIN EAF1 A-RELATED"/>
    <property type="match status" value="1"/>
</dbReference>
<feature type="compositionally biased region" description="Polar residues" evidence="2">
    <location>
        <begin position="1601"/>
        <end position="1619"/>
    </location>
</feature>
<reference evidence="5" key="2">
    <citation type="submission" date="2018-10" db="UniProtKB">
        <authorList>
            <consortium name="EnsemblPlants"/>
        </authorList>
    </citation>
    <scope>IDENTIFICATION</scope>
</reference>
<dbReference type="InterPro" id="IPR014012">
    <property type="entry name" value="HSA_dom"/>
</dbReference>
<feature type="region of interest" description="Disordered" evidence="2">
    <location>
        <begin position="1155"/>
        <end position="1187"/>
    </location>
</feature>
<feature type="region of interest" description="Disordered" evidence="2">
    <location>
        <begin position="299"/>
        <end position="347"/>
    </location>
</feature>
<evidence type="ECO:0008006" key="7">
    <source>
        <dbReference type="Google" id="ProtNLM"/>
    </source>
</evidence>
<dbReference type="InterPro" id="IPR001005">
    <property type="entry name" value="SANT/Myb"/>
</dbReference>
<feature type="domain" description="HSA" evidence="4">
    <location>
        <begin position="597"/>
        <end position="670"/>
    </location>
</feature>
<feature type="compositionally biased region" description="Basic residues" evidence="2">
    <location>
        <begin position="984"/>
        <end position="995"/>
    </location>
</feature>
<gene>
    <name evidence="5" type="primary">LOC123078446</name>
</gene>
<feature type="compositionally biased region" description="Low complexity" evidence="2">
    <location>
        <begin position="1625"/>
        <end position="1646"/>
    </location>
</feature>
<feature type="compositionally biased region" description="Polar residues" evidence="2">
    <location>
        <begin position="929"/>
        <end position="953"/>
    </location>
</feature>
<dbReference type="KEGG" id="taes:100859945"/>
<feature type="compositionally biased region" description="Polar residues" evidence="2">
    <location>
        <begin position="1655"/>
        <end position="1680"/>
    </location>
</feature>
<feature type="region of interest" description="Disordered" evidence="2">
    <location>
        <begin position="1802"/>
        <end position="1844"/>
    </location>
</feature>
<dbReference type="GO" id="GO:0006325">
    <property type="term" value="P:chromatin organization"/>
    <property type="evidence" value="ECO:0007669"/>
    <property type="project" value="UniProtKB-KW"/>
</dbReference>
<proteinExistence type="predicted"/>
<dbReference type="Gramene" id="TraesCS3A03G0539700.2">
    <property type="protein sequence ID" value="TraesCS3A03G0539700.2.CDS"/>
    <property type="gene ID" value="TraesCS3A03G0539700"/>
</dbReference>
<feature type="region of interest" description="Disordered" evidence="2">
    <location>
        <begin position="144"/>
        <end position="258"/>
    </location>
</feature>
<reference evidence="5" key="1">
    <citation type="submission" date="2018-08" db="EMBL/GenBank/DDBJ databases">
        <authorList>
            <person name="Rossello M."/>
        </authorList>
    </citation>
    <scope>NUCLEOTIDE SEQUENCE [LARGE SCALE GENOMIC DNA]</scope>
    <source>
        <strain evidence="5">cv. Chinese Spring</strain>
    </source>
</reference>
<feature type="region of interest" description="Disordered" evidence="2">
    <location>
        <begin position="981"/>
        <end position="1000"/>
    </location>
</feature>
<feature type="compositionally biased region" description="Low complexity" evidence="2">
    <location>
        <begin position="1163"/>
        <end position="1175"/>
    </location>
</feature>
<keyword evidence="1" id="KW-0156">Chromatin regulator</keyword>
<dbReference type="OMA" id="MCGMNRS"/>
<feature type="compositionally biased region" description="Polar residues" evidence="2">
    <location>
        <begin position="246"/>
        <end position="258"/>
    </location>
</feature>
<feature type="region of interest" description="Disordered" evidence="2">
    <location>
        <begin position="480"/>
        <end position="516"/>
    </location>
</feature>
<feature type="domain" description="Myb-like" evidence="3">
    <location>
        <begin position="1106"/>
        <end position="1158"/>
    </location>
</feature>
<feature type="compositionally biased region" description="Basic and acidic residues" evidence="2">
    <location>
        <begin position="218"/>
        <end position="236"/>
    </location>
</feature>
<dbReference type="Pfam" id="PF07529">
    <property type="entry name" value="HSA"/>
    <property type="match status" value="1"/>
</dbReference>
<feature type="compositionally biased region" description="Low complexity" evidence="2">
    <location>
        <begin position="1879"/>
        <end position="1898"/>
    </location>
</feature>
<feature type="compositionally biased region" description="Basic and acidic residues" evidence="2">
    <location>
        <begin position="433"/>
        <end position="442"/>
    </location>
</feature>
<dbReference type="STRING" id="4565.A0A3B6EFQ4"/>
<dbReference type="GO" id="GO:0035267">
    <property type="term" value="C:NuA4 histone acetyltransferase complex"/>
    <property type="evidence" value="ECO:0000318"/>
    <property type="project" value="GO_Central"/>
</dbReference>
<feature type="compositionally biased region" description="Basic and acidic residues" evidence="2">
    <location>
        <begin position="480"/>
        <end position="503"/>
    </location>
</feature>
<feature type="compositionally biased region" description="Polar residues" evidence="2">
    <location>
        <begin position="1802"/>
        <end position="1819"/>
    </location>
</feature>
<dbReference type="Gramene" id="TraesLDM3A03G01407230.1">
    <property type="protein sequence ID" value="TraesLDM3A03G01407230.1"/>
    <property type="gene ID" value="TraesLDM3A03G01407230"/>
</dbReference>
<dbReference type="SMART" id="SM00573">
    <property type="entry name" value="HSA"/>
    <property type="match status" value="1"/>
</dbReference>
<feature type="compositionally biased region" description="Polar residues" evidence="2">
    <location>
        <begin position="1571"/>
        <end position="1593"/>
    </location>
</feature>
<dbReference type="PROSITE" id="PS51204">
    <property type="entry name" value="HSA"/>
    <property type="match status" value="1"/>
</dbReference>
<dbReference type="Proteomes" id="UP000019116">
    <property type="component" value="Chromosome 3A"/>
</dbReference>
<dbReference type="SMART" id="SM00717">
    <property type="entry name" value="SANT"/>
    <property type="match status" value="1"/>
</dbReference>
<sequence length="1915" mass="209214">MGKACFCGQVDTEPCSMGGIVECGLSTDTKTSPRRVAIEKAQEELRQEYDVREERRRELEFLVKGGNPLDFKLGHVVSLSVQSTSVTDQIAEQNVMSEAKGSFTFAASPHGDSFGSSGRPGSSCREANTADNLMLLDGDTSKIGGEKLVKRGTKRSNTPQPEMSFCNDGQNNTKEAEDSGLFRHGAKSQAYARRRSKSSRENVNTVPIRSPPVPPLSSHREDTKGVVQEAKNDDHGASSSAAPIPRSSNGNDMLNNAPNNQMAVKMCSVQAIHEGKQEEKQEITNNQHVTLAPEISSNSVFDNSQHAGGGQMPSAAASAESPHAITKEASSRTASLPSTHNEIFREAHTPEKADISCSDKRMVYAHAVDIKNEASVLQPAIETARSNENEVDLTCTDATKTTDEHSGKNANFVSVKVGENSDEGLSNTVPGDNDNKRDDQLEGRSSPTAVVDGCAVVHPEVCTAVKDEIEVCNDVADLQKDTGRPATSDHNKVTKEAGSDLDRNNNCSSALSGSDKLASVDVPPASLTEDMPNPVLSTKYSTCNFDNDVTKCSRNDARVTKKECEDPIMIKKEYEDSILRRARFIELNVKRAGEQALCNISLEKKRKSHWEFVLEEMAWMANDFMQERLWRSTAAAQMCNWIASSGRAAFEEAIVHRKQKSAARILAKGIINFWRSAETLRATSGEIPKASQIEKSKGIEEMKLAGTKAEKELGDESFEQEKPRWSHHHYIQSYALRFLEFNCNVSECLSLAEAPSTPDRLNDFGILKVPDELSETNLFYEVAPGAMHTYRESVGCISVYNKKFVNTEHKEDYEPSTCDYVPDLHRENAYEDDEAEAYTYLLPETYDGGLASKSSHKKKQQQRMNGRRPYDNGVDLPYDPCSESKPGNHPFLSNSKRPPDFLSIPTKRIRTAARQRVASPFSAGVAGTPQFTSKTDASSGDTNSCQDDQSSLQGGFVPRKNADIESTVDFDRQFIYDGSEVSTKSKKKKKPKHPGYKAPQSVTESYTLMSGKKDYLKKRQEANQFDSNGNTVVNGQHASKKTKLLHQAPDISLEALTPVGPLASPAASQMSNMVNPTKIIKIITNRDRGRKSKALKMTTGHSGPGSPWSNFEDQALVVLVHDMGQNWELVSDALNSIVQLKCIYRRPDECKDRHKLLTDRSSGDGADSADDSGSSQHYQSTLPGIPKGSARQLFQRLQGPFEEETLKTHFEKIIFLGQKLHPCRRKGEMQELKPINPLHTSHVLALSQVCTSNFSGGILTPLDLCDTITSIPDALPVGYPGSHTNVLTLPNHHGSISPALPTSNVNPRLSGSPGMVLGSSLPSPSTLNAPSRYRVPRPTSLQGDEQQRIQYTHMVNGRNLQQPGVSVPGVLPAGVDRGVRMMPGANGMGMMTGLARCAPVARPGFPRIGSPGMRNMVSSGNMLSSGQGMQNSVNLHPGSVPGPGNTMLRPRDPMQMLRPGQNSEEHRQMMVQEFQMQVPQGNSQAIHFSGTPFPHAGTSSPVQSFPVQQSQPHQMPQQAHMFGNTQHSHIRGANQSSPQHRAYARLAKERHIQQSMMSQQQHPLSAASAVPTVQNGSQTQPQSAVNAVPSSQSQHKKQHLTQHPQDSSVPPNQPANSTSHKQKKQQAQQQSRQNQQQRHQGSQQAKLVKSLGRGNMTQQNPSVDGTQLSGIPATSKNQVSDTNMMQQAPAYFTGNKGLIPSVPRPGNQPKMYASHTPQSPIQSSDIGNQGSIQGSPNQTLLASQQAPVHSSSQLATQQQQQQRHMNPSHNNIQKLMMQQNRHMNSDVRIELPVDQVNQVIPSTSVARSTDSGSPGVSSIQHRKQDSSQDPTAVASTSQLASSPQDSFVGNEAFLSAPNQGMLQRQMSGGVPIHGNVIGTQRQQQQARLQLQTQQQQQQRPDVQGLYAHPSNSGAG</sequence>
<dbReference type="Gramene" id="TraesCS3A02G208200.2">
    <property type="protein sequence ID" value="TraesCS3A02G208200.2"/>
    <property type="gene ID" value="TraesCS3A02G208200"/>
</dbReference>
<dbReference type="PROSITE" id="PS50090">
    <property type="entry name" value="MYB_LIKE"/>
    <property type="match status" value="1"/>
</dbReference>
<feature type="region of interest" description="Disordered" evidence="2">
    <location>
        <begin position="398"/>
        <end position="447"/>
    </location>
</feature>
<feature type="region of interest" description="Disordered" evidence="2">
    <location>
        <begin position="1552"/>
        <end position="1680"/>
    </location>
</feature>